<proteinExistence type="predicted"/>
<sequence>MSWMMMNGRRMLPYLTSCSHGRKNYAMKLRSSRLSK</sequence>
<evidence type="ECO:0000313" key="1">
    <source>
        <dbReference type="EMBL" id="JAE25105.1"/>
    </source>
</evidence>
<dbReference type="EMBL" id="GBRH01172791">
    <property type="protein sequence ID" value="JAE25105.1"/>
    <property type="molecule type" value="Transcribed_RNA"/>
</dbReference>
<reference evidence="1" key="2">
    <citation type="journal article" date="2015" name="Data Brief">
        <title>Shoot transcriptome of the giant reed, Arundo donax.</title>
        <authorList>
            <person name="Barrero R.A."/>
            <person name="Guerrero F.D."/>
            <person name="Moolhuijzen P."/>
            <person name="Goolsby J.A."/>
            <person name="Tidwell J."/>
            <person name="Bellgard S.E."/>
            <person name="Bellgard M.I."/>
        </authorList>
    </citation>
    <scope>NUCLEOTIDE SEQUENCE</scope>
    <source>
        <tissue evidence="1">Shoot tissue taken approximately 20 cm above the soil surface</tissue>
    </source>
</reference>
<protein>
    <submittedName>
        <fullName evidence="1">Uncharacterized protein</fullName>
    </submittedName>
</protein>
<name>A0A0A9GJ46_ARUDO</name>
<organism evidence="1">
    <name type="scientific">Arundo donax</name>
    <name type="common">Giant reed</name>
    <name type="synonym">Donax arundinaceus</name>
    <dbReference type="NCBI Taxonomy" id="35708"/>
    <lineage>
        <taxon>Eukaryota</taxon>
        <taxon>Viridiplantae</taxon>
        <taxon>Streptophyta</taxon>
        <taxon>Embryophyta</taxon>
        <taxon>Tracheophyta</taxon>
        <taxon>Spermatophyta</taxon>
        <taxon>Magnoliopsida</taxon>
        <taxon>Liliopsida</taxon>
        <taxon>Poales</taxon>
        <taxon>Poaceae</taxon>
        <taxon>PACMAD clade</taxon>
        <taxon>Arundinoideae</taxon>
        <taxon>Arundineae</taxon>
        <taxon>Arundo</taxon>
    </lineage>
</organism>
<accession>A0A0A9GJ46</accession>
<dbReference type="AlphaFoldDB" id="A0A0A9GJ46"/>
<reference evidence="1" key="1">
    <citation type="submission" date="2014-09" db="EMBL/GenBank/DDBJ databases">
        <authorList>
            <person name="Magalhaes I.L.F."/>
            <person name="Oliveira U."/>
            <person name="Santos F.R."/>
            <person name="Vidigal T.H.D.A."/>
            <person name="Brescovit A.D."/>
            <person name="Santos A.J."/>
        </authorList>
    </citation>
    <scope>NUCLEOTIDE SEQUENCE</scope>
    <source>
        <tissue evidence="1">Shoot tissue taken approximately 20 cm above the soil surface</tissue>
    </source>
</reference>